<protein>
    <submittedName>
        <fullName evidence="1">Uncharacterized protein</fullName>
    </submittedName>
</protein>
<gene>
    <name evidence="1" type="ORF">EPUL_006417</name>
</gene>
<evidence type="ECO:0000313" key="1">
    <source>
        <dbReference type="EMBL" id="POS81690.1"/>
    </source>
</evidence>
<dbReference type="Proteomes" id="UP000237438">
    <property type="component" value="Unassembled WGS sequence"/>
</dbReference>
<feature type="non-terminal residue" evidence="1">
    <location>
        <position position="269"/>
    </location>
</feature>
<organism evidence="1 2">
    <name type="scientific">Erysiphe pulchra</name>
    <dbReference type="NCBI Taxonomy" id="225359"/>
    <lineage>
        <taxon>Eukaryota</taxon>
        <taxon>Fungi</taxon>
        <taxon>Dikarya</taxon>
        <taxon>Ascomycota</taxon>
        <taxon>Pezizomycotina</taxon>
        <taxon>Leotiomycetes</taxon>
        <taxon>Erysiphales</taxon>
        <taxon>Erysiphaceae</taxon>
        <taxon>Erysiphe</taxon>
    </lineage>
</organism>
<name>A0A2S4PI23_9PEZI</name>
<comment type="caution">
    <text evidence="1">The sequence shown here is derived from an EMBL/GenBank/DDBJ whole genome shotgun (WGS) entry which is preliminary data.</text>
</comment>
<evidence type="ECO:0000313" key="2">
    <source>
        <dbReference type="Proteomes" id="UP000237438"/>
    </source>
</evidence>
<dbReference type="EMBL" id="PEDP01009440">
    <property type="protein sequence ID" value="POS81690.1"/>
    <property type="molecule type" value="Genomic_DNA"/>
</dbReference>
<keyword evidence="2" id="KW-1185">Reference proteome</keyword>
<accession>A0A2S4PI23</accession>
<sequence length="269" mass="30430">MIRLGKDHESRKTDPFLLRQQIQSLIPDSSLVADAWHTPSGIAILAPTPAKAAAILQFKEIIARRFGDATVERQESWATFIVGPLPKHITTMDGTEDPLDCLLLQEPGLASIREDVPIRQVAWTNRSKDSTENTGHIRIHIPEHKAHKFPQRLQLFGMAMGIQRIRNRKPLLTCEKCHGFHSTRTCARQFMCNLCGRKKHDGECSEPRQCLNCRGPHESSNVFCPARPQRKNGTIVRMSSAQLRQIRKMGHTDFVKAHKTPEPSLTQVE</sequence>
<dbReference type="AlphaFoldDB" id="A0A2S4PI23"/>
<proteinExistence type="predicted"/>
<reference evidence="1 2" key="1">
    <citation type="submission" date="2017-10" db="EMBL/GenBank/DDBJ databases">
        <title>Development of genomic resources for the powdery mildew, Erysiphe pulchra.</title>
        <authorList>
            <person name="Wadl P.A."/>
            <person name="Mack B.M."/>
            <person name="Moore G."/>
            <person name="Beltz S.B."/>
        </authorList>
    </citation>
    <scope>NUCLEOTIDE SEQUENCE [LARGE SCALE GENOMIC DNA]</scope>
    <source>
        <strain evidence="1">Cflorida</strain>
    </source>
</reference>
<dbReference type="OrthoDB" id="3561817at2759"/>